<dbReference type="PRINTS" id="PR00400">
    <property type="entry name" value="TETREPRESSOR"/>
</dbReference>
<keyword evidence="8" id="KW-1185">Reference proteome</keyword>
<proteinExistence type="predicted"/>
<dbReference type="GO" id="GO:0003700">
    <property type="term" value="F:DNA-binding transcription factor activity"/>
    <property type="evidence" value="ECO:0007669"/>
    <property type="project" value="TreeGrafter"/>
</dbReference>
<dbReference type="InterPro" id="IPR001647">
    <property type="entry name" value="HTH_TetR"/>
</dbReference>
<dbReference type="PROSITE" id="PS50977">
    <property type="entry name" value="HTH_TETR_2"/>
    <property type="match status" value="1"/>
</dbReference>
<evidence type="ECO:0000256" key="3">
    <source>
        <dbReference type="ARBA" id="ARBA00023125"/>
    </source>
</evidence>
<evidence type="ECO:0000256" key="2">
    <source>
        <dbReference type="ARBA" id="ARBA00023015"/>
    </source>
</evidence>
<dbReference type="Gene3D" id="1.10.357.10">
    <property type="entry name" value="Tetracycline Repressor, domain 2"/>
    <property type="match status" value="1"/>
</dbReference>
<dbReference type="InterPro" id="IPR009057">
    <property type="entry name" value="Homeodomain-like_sf"/>
</dbReference>
<dbReference type="STRING" id="2017.SAMN05444320_103142"/>
<dbReference type="InterPro" id="IPR050109">
    <property type="entry name" value="HTH-type_TetR-like_transc_reg"/>
</dbReference>
<evidence type="ECO:0000256" key="4">
    <source>
        <dbReference type="ARBA" id="ARBA00023163"/>
    </source>
</evidence>
<keyword evidence="2" id="KW-0805">Transcription regulation</keyword>
<keyword evidence="4" id="KW-0804">Transcription</keyword>
<dbReference type="Gene3D" id="1.10.10.60">
    <property type="entry name" value="Homeodomain-like"/>
    <property type="match status" value="1"/>
</dbReference>
<dbReference type="InterPro" id="IPR036271">
    <property type="entry name" value="Tet_transcr_reg_TetR-rel_C_sf"/>
</dbReference>
<sequence>MWLRPERQGRDRQLSRGRIVRAAVELLDGEGHEGLSMRRVADRLGVTPGSLYWHVKTKDEMVEFALDAVLGEVDIEAAERMADWREALLTAAQAHRAVMLRHRWMIPLLSTGRTLGPNALRAAEHTMRVLTRAGFAQAVLDPAMSALNQLVVGAVVFEAAWRDGVAADEAGDAEWRAGAAEYARRIAERYPLLTAARFAVDPPDREDVWAARFDFAFGCLLDGMEAYRSAPGSR</sequence>
<keyword evidence="1" id="KW-0678">Repressor</keyword>
<dbReference type="Pfam" id="PF00440">
    <property type="entry name" value="TetR_N"/>
    <property type="match status" value="1"/>
</dbReference>
<dbReference type="AlphaFoldDB" id="A0A1M5AJH2"/>
<organism evidence="7 8">
    <name type="scientific">Streptoalloteichus hindustanus</name>
    <dbReference type="NCBI Taxonomy" id="2017"/>
    <lineage>
        <taxon>Bacteria</taxon>
        <taxon>Bacillati</taxon>
        <taxon>Actinomycetota</taxon>
        <taxon>Actinomycetes</taxon>
        <taxon>Pseudonocardiales</taxon>
        <taxon>Pseudonocardiaceae</taxon>
        <taxon>Streptoalloteichus</taxon>
    </lineage>
</organism>
<dbReference type="SUPFAM" id="SSF48498">
    <property type="entry name" value="Tetracyclin repressor-like, C-terminal domain"/>
    <property type="match status" value="1"/>
</dbReference>
<dbReference type="Pfam" id="PF02909">
    <property type="entry name" value="TetR_C_1"/>
    <property type="match status" value="1"/>
</dbReference>
<keyword evidence="3 5" id="KW-0238">DNA-binding</keyword>
<dbReference type="PRINTS" id="PR00455">
    <property type="entry name" value="HTHTETR"/>
</dbReference>
<dbReference type="PANTHER" id="PTHR30055:SF234">
    <property type="entry name" value="HTH-TYPE TRANSCRIPTIONAL REGULATOR BETI"/>
    <property type="match status" value="1"/>
</dbReference>
<dbReference type="InterPro" id="IPR004111">
    <property type="entry name" value="Repressor_TetR_C"/>
</dbReference>
<dbReference type="GO" id="GO:0045892">
    <property type="term" value="P:negative regulation of DNA-templated transcription"/>
    <property type="evidence" value="ECO:0007669"/>
    <property type="project" value="InterPro"/>
</dbReference>
<evidence type="ECO:0000256" key="5">
    <source>
        <dbReference type="PROSITE-ProRule" id="PRU00335"/>
    </source>
</evidence>
<evidence type="ECO:0000259" key="6">
    <source>
        <dbReference type="PROSITE" id="PS50977"/>
    </source>
</evidence>
<evidence type="ECO:0000256" key="1">
    <source>
        <dbReference type="ARBA" id="ARBA00022491"/>
    </source>
</evidence>
<dbReference type="GO" id="GO:0000976">
    <property type="term" value="F:transcription cis-regulatory region binding"/>
    <property type="evidence" value="ECO:0007669"/>
    <property type="project" value="TreeGrafter"/>
</dbReference>
<evidence type="ECO:0000313" key="8">
    <source>
        <dbReference type="Proteomes" id="UP000184501"/>
    </source>
</evidence>
<dbReference type="EMBL" id="FQVN01000003">
    <property type="protein sequence ID" value="SHF30295.1"/>
    <property type="molecule type" value="Genomic_DNA"/>
</dbReference>
<gene>
    <name evidence="7" type="ORF">SAMN05444320_103142</name>
</gene>
<reference evidence="7 8" key="1">
    <citation type="submission" date="2016-11" db="EMBL/GenBank/DDBJ databases">
        <authorList>
            <person name="Jaros S."/>
            <person name="Januszkiewicz K."/>
            <person name="Wedrychowicz H."/>
        </authorList>
    </citation>
    <scope>NUCLEOTIDE SEQUENCE [LARGE SCALE GENOMIC DNA]</scope>
    <source>
        <strain evidence="7 8">DSM 44523</strain>
    </source>
</reference>
<dbReference type="InterPro" id="IPR003012">
    <property type="entry name" value="Tet_transcr_reg_TetR"/>
</dbReference>
<dbReference type="Proteomes" id="UP000184501">
    <property type="component" value="Unassembled WGS sequence"/>
</dbReference>
<dbReference type="GO" id="GO:0046677">
    <property type="term" value="P:response to antibiotic"/>
    <property type="evidence" value="ECO:0007669"/>
    <property type="project" value="InterPro"/>
</dbReference>
<dbReference type="PANTHER" id="PTHR30055">
    <property type="entry name" value="HTH-TYPE TRANSCRIPTIONAL REGULATOR RUTR"/>
    <property type="match status" value="1"/>
</dbReference>
<evidence type="ECO:0000313" key="7">
    <source>
        <dbReference type="EMBL" id="SHF30295.1"/>
    </source>
</evidence>
<dbReference type="SUPFAM" id="SSF46689">
    <property type="entry name" value="Homeodomain-like"/>
    <property type="match status" value="1"/>
</dbReference>
<accession>A0A1M5AJH2</accession>
<protein>
    <submittedName>
        <fullName evidence="7">Transcriptional regulator, TetR family</fullName>
    </submittedName>
</protein>
<feature type="DNA-binding region" description="H-T-H motif" evidence="5">
    <location>
        <begin position="36"/>
        <end position="55"/>
    </location>
</feature>
<name>A0A1M5AJH2_STRHI</name>
<feature type="domain" description="HTH tetR-type" evidence="6">
    <location>
        <begin position="13"/>
        <end position="73"/>
    </location>
</feature>